<keyword evidence="2" id="KW-1185">Reference proteome</keyword>
<dbReference type="RefSeq" id="WP_308452677.1">
    <property type="nucleotide sequence ID" value="NZ_JAJEQR010000006.1"/>
</dbReference>
<dbReference type="AlphaFoldDB" id="A0AAE3E851"/>
<evidence type="ECO:0000313" key="1">
    <source>
        <dbReference type="EMBL" id="MCC2229888.1"/>
    </source>
</evidence>
<dbReference type="InterPro" id="IPR035905">
    <property type="entry name" value="Barstar-like_sf"/>
</dbReference>
<reference evidence="1" key="1">
    <citation type="submission" date="2021-10" db="EMBL/GenBank/DDBJ databases">
        <title>Anaerobic single-cell dispensing facilitates the cultivation of human gut bacteria.</title>
        <authorList>
            <person name="Afrizal A."/>
        </authorList>
    </citation>
    <scope>NUCLEOTIDE SEQUENCE</scope>
    <source>
        <strain evidence="1">CLA-AA-H215</strain>
    </source>
</reference>
<dbReference type="Gene3D" id="3.30.370.10">
    <property type="entry name" value="Barstar-like"/>
    <property type="match status" value="1"/>
</dbReference>
<accession>A0AAE3E851</accession>
<protein>
    <submittedName>
        <fullName evidence="1">Barstar family protein</fullName>
    </submittedName>
</protein>
<dbReference type="EMBL" id="JAJEQR010000006">
    <property type="protein sequence ID" value="MCC2229888.1"/>
    <property type="molecule type" value="Genomic_DNA"/>
</dbReference>
<gene>
    <name evidence="1" type="ORF">LKD81_02565</name>
</gene>
<organism evidence="1 2">
    <name type="scientific">Hominifimenecus microfluidus</name>
    <dbReference type="NCBI Taxonomy" id="2885348"/>
    <lineage>
        <taxon>Bacteria</taxon>
        <taxon>Bacillati</taxon>
        <taxon>Bacillota</taxon>
        <taxon>Clostridia</taxon>
        <taxon>Lachnospirales</taxon>
        <taxon>Lachnospiraceae</taxon>
        <taxon>Hominifimenecus</taxon>
    </lineage>
</organism>
<name>A0AAE3E851_9FIRM</name>
<dbReference type="SUPFAM" id="SSF52038">
    <property type="entry name" value="Barstar-related"/>
    <property type="match status" value="1"/>
</dbReference>
<sequence length="91" mass="10714">MREIMLSGQYMKTPADLHKYIESEMLFPEGSARTMEGLWDELMKIEYPTHITLIHSSAMLDEIYEYGEELVQDFYDACIENPNLTFTLVER</sequence>
<proteinExistence type="predicted"/>
<dbReference type="Proteomes" id="UP001198182">
    <property type="component" value="Unassembled WGS sequence"/>
</dbReference>
<comment type="caution">
    <text evidence="1">The sequence shown here is derived from an EMBL/GenBank/DDBJ whole genome shotgun (WGS) entry which is preliminary data.</text>
</comment>
<evidence type="ECO:0000313" key="2">
    <source>
        <dbReference type="Proteomes" id="UP001198182"/>
    </source>
</evidence>